<comment type="cofactor">
    <cofactor evidence="14">
        <name>Fe cation</name>
        <dbReference type="ChEBI" id="CHEBI:24875"/>
    </cofactor>
    <text evidence="14">Binds 2 iron ions per subunit.</text>
</comment>
<keyword evidence="11 14" id="KW-0560">Oxidoreductase</keyword>
<dbReference type="EC" id="1.10.3.11" evidence="14"/>
<dbReference type="Proteomes" id="UP000222542">
    <property type="component" value="Unassembled WGS sequence"/>
</dbReference>
<evidence type="ECO:0000256" key="1">
    <source>
        <dbReference type="ARBA" id="ARBA00001192"/>
    </source>
</evidence>
<dbReference type="Gramene" id="PHT72818">
    <property type="protein sequence ID" value="PHT72818"/>
    <property type="gene ID" value="T459_23603"/>
</dbReference>
<protein>
    <recommendedName>
        <fullName evidence="14">Ubiquinol oxidase</fullName>
        <ecNumber evidence="14">1.10.3.11</ecNumber>
    </recommendedName>
</protein>
<comment type="caution">
    <text evidence="16">The sequence shown here is derived from an EMBL/GenBank/DDBJ whole genome shotgun (WGS) entry which is preliminary data.</text>
</comment>
<name>A0A2G2YSS4_CAPAN</name>
<comment type="subunit">
    <text evidence="4">Homodimer; disulfide-linked.</text>
</comment>
<keyword evidence="13 14" id="KW-0472">Membrane</keyword>
<dbReference type="EMBL" id="AYRZ02000009">
    <property type="protein sequence ID" value="PHT72818.1"/>
    <property type="molecule type" value="Genomic_DNA"/>
</dbReference>
<dbReference type="GO" id="GO:0098803">
    <property type="term" value="C:respiratory chain complex"/>
    <property type="evidence" value="ECO:0007669"/>
    <property type="project" value="UniProtKB-UniRule"/>
</dbReference>
<evidence type="ECO:0000256" key="12">
    <source>
        <dbReference type="ARBA" id="ARBA00023004"/>
    </source>
</evidence>
<keyword evidence="10 15" id="KW-1133">Transmembrane helix</keyword>
<evidence type="ECO:0000256" key="8">
    <source>
        <dbReference type="ARBA" id="ARBA00022723"/>
    </source>
</evidence>
<comment type="catalytic activity">
    <reaction evidence="1 14">
        <text>2 a ubiquinol + O2 = 2 a ubiquinone + 2 H2O</text>
        <dbReference type="Rhea" id="RHEA:30255"/>
        <dbReference type="Rhea" id="RHEA-COMP:9565"/>
        <dbReference type="Rhea" id="RHEA-COMP:9566"/>
        <dbReference type="ChEBI" id="CHEBI:15377"/>
        <dbReference type="ChEBI" id="CHEBI:15379"/>
        <dbReference type="ChEBI" id="CHEBI:16389"/>
        <dbReference type="ChEBI" id="CHEBI:17976"/>
        <dbReference type="EC" id="1.10.3.11"/>
    </reaction>
</comment>
<dbReference type="AlphaFoldDB" id="A0A2G2YSS4"/>
<proteinExistence type="inferred from homology"/>
<dbReference type="Gene3D" id="1.20.1260.140">
    <property type="entry name" value="Alternative oxidase"/>
    <property type="match status" value="1"/>
</dbReference>
<feature type="transmembrane region" description="Helical" evidence="15">
    <location>
        <begin position="226"/>
        <end position="246"/>
    </location>
</feature>
<evidence type="ECO:0000256" key="15">
    <source>
        <dbReference type="SAM" id="Phobius"/>
    </source>
</evidence>
<keyword evidence="6 14" id="KW-0679">Respiratory chain</keyword>
<dbReference type="PANTHER" id="PTHR31803">
    <property type="entry name" value="ALTERNATIVE OXIDASE"/>
    <property type="match status" value="1"/>
</dbReference>
<comment type="subcellular location">
    <subcellularLocation>
        <location evidence="2">Mitochondrion inner membrane</location>
        <topology evidence="2">Multi-pass membrane protein</topology>
    </subcellularLocation>
</comment>
<dbReference type="Pfam" id="PF01786">
    <property type="entry name" value="AOX"/>
    <property type="match status" value="1"/>
</dbReference>
<dbReference type="GO" id="GO:0046872">
    <property type="term" value="F:metal ion binding"/>
    <property type="evidence" value="ECO:0007669"/>
    <property type="project" value="UniProtKB-UniRule"/>
</dbReference>
<dbReference type="InterPro" id="IPR038659">
    <property type="entry name" value="AOX_sf"/>
</dbReference>
<evidence type="ECO:0000256" key="6">
    <source>
        <dbReference type="ARBA" id="ARBA00022660"/>
    </source>
</evidence>
<keyword evidence="7 14" id="KW-0812">Transmembrane</keyword>
<organism evidence="16 17">
    <name type="scientific">Capsicum annuum</name>
    <name type="common">Capsicum pepper</name>
    <dbReference type="NCBI Taxonomy" id="4072"/>
    <lineage>
        <taxon>Eukaryota</taxon>
        <taxon>Viridiplantae</taxon>
        <taxon>Streptophyta</taxon>
        <taxon>Embryophyta</taxon>
        <taxon>Tracheophyta</taxon>
        <taxon>Spermatophyta</taxon>
        <taxon>Magnoliopsida</taxon>
        <taxon>eudicotyledons</taxon>
        <taxon>Gunneridae</taxon>
        <taxon>Pentapetalae</taxon>
        <taxon>asterids</taxon>
        <taxon>lamiids</taxon>
        <taxon>Solanales</taxon>
        <taxon>Solanaceae</taxon>
        <taxon>Solanoideae</taxon>
        <taxon>Capsiceae</taxon>
        <taxon>Capsicum</taxon>
    </lineage>
</organism>
<evidence type="ECO:0000256" key="7">
    <source>
        <dbReference type="ARBA" id="ARBA00022692"/>
    </source>
</evidence>
<evidence type="ECO:0000256" key="14">
    <source>
        <dbReference type="RuleBase" id="RU003779"/>
    </source>
</evidence>
<dbReference type="PANTHER" id="PTHR31803:SF3">
    <property type="entry name" value="ALTERNATIVE OXIDASE"/>
    <property type="match status" value="1"/>
</dbReference>
<dbReference type="GO" id="GO:0009916">
    <property type="term" value="F:alternative oxidase activity"/>
    <property type="evidence" value="ECO:0000318"/>
    <property type="project" value="GO_Central"/>
</dbReference>
<evidence type="ECO:0000256" key="2">
    <source>
        <dbReference type="ARBA" id="ARBA00004448"/>
    </source>
</evidence>
<keyword evidence="9 14" id="KW-0249">Electron transport</keyword>
<dbReference type="GO" id="GO:0005743">
    <property type="term" value="C:mitochondrial inner membrane"/>
    <property type="evidence" value="ECO:0007669"/>
    <property type="project" value="UniProtKB-SubCell"/>
</dbReference>
<feature type="transmembrane region" description="Helical" evidence="15">
    <location>
        <begin position="62"/>
        <end position="81"/>
    </location>
</feature>
<evidence type="ECO:0000313" key="17">
    <source>
        <dbReference type="Proteomes" id="UP000222542"/>
    </source>
</evidence>
<evidence type="ECO:0000313" key="16">
    <source>
        <dbReference type="EMBL" id="PHT72818.1"/>
    </source>
</evidence>
<reference evidence="16 17" key="1">
    <citation type="journal article" date="2014" name="Nat. Genet.">
        <title>Genome sequence of the hot pepper provides insights into the evolution of pungency in Capsicum species.</title>
        <authorList>
            <person name="Kim S."/>
            <person name="Park M."/>
            <person name="Yeom S.I."/>
            <person name="Kim Y.M."/>
            <person name="Lee J.M."/>
            <person name="Lee H.A."/>
            <person name="Seo E."/>
            <person name="Choi J."/>
            <person name="Cheong K."/>
            <person name="Kim K.T."/>
            <person name="Jung K."/>
            <person name="Lee G.W."/>
            <person name="Oh S.K."/>
            <person name="Bae C."/>
            <person name="Kim S.B."/>
            <person name="Lee H.Y."/>
            <person name="Kim S.Y."/>
            <person name="Kim M.S."/>
            <person name="Kang B.C."/>
            <person name="Jo Y.D."/>
            <person name="Yang H.B."/>
            <person name="Jeong H.J."/>
            <person name="Kang W.H."/>
            <person name="Kwon J.K."/>
            <person name="Shin C."/>
            <person name="Lim J.Y."/>
            <person name="Park J.H."/>
            <person name="Huh J.H."/>
            <person name="Kim J.S."/>
            <person name="Kim B.D."/>
            <person name="Cohen O."/>
            <person name="Paran I."/>
            <person name="Suh M.C."/>
            <person name="Lee S.B."/>
            <person name="Kim Y.K."/>
            <person name="Shin Y."/>
            <person name="Noh S.J."/>
            <person name="Park J."/>
            <person name="Seo Y.S."/>
            <person name="Kwon S.Y."/>
            <person name="Kim H.A."/>
            <person name="Park J.M."/>
            <person name="Kim H.J."/>
            <person name="Choi S.B."/>
            <person name="Bosland P.W."/>
            <person name="Reeves G."/>
            <person name="Jo S.H."/>
            <person name="Lee B.W."/>
            <person name="Cho H.T."/>
            <person name="Choi H.S."/>
            <person name="Lee M.S."/>
            <person name="Yu Y."/>
            <person name="Do Choi Y."/>
            <person name="Park B.S."/>
            <person name="van Deynze A."/>
            <person name="Ashrafi H."/>
            <person name="Hill T."/>
            <person name="Kim W.T."/>
            <person name="Pai H.S."/>
            <person name="Ahn H.K."/>
            <person name="Yeam I."/>
            <person name="Giovannoni J.J."/>
            <person name="Rose J.K."/>
            <person name="Sorensen I."/>
            <person name="Lee S.J."/>
            <person name="Kim R.W."/>
            <person name="Choi I.Y."/>
            <person name="Choi B.S."/>
            <person name="Lim J.S."/>
            <person name="Lee Y.H."/>
            <person name="Choi D."/>
        </authorList>
    </citation>
    <scope>NUCLEOTIDE SEQUENCE [LARGE SCALE GENOMIC DNA]</scope>
    <source>
        <strain evidence="17">cv. CM334</strain>
    </source>
</reference>
<dbReference type="InterPro" id="IPR002680">
    <property type="entry name" value="AOX"/>
</dbReference>
<dbReference type="GO" id="GO:0102721">
    <property type="term" value="F:ubiquinol:oxygen oxidoreductase activity"/>
    <property type="evidence" value="ECO:0007669"/>
    <property type="project" value="UniProtKB-EC"/>
</dbReference>
<evidence type="ECO:0000256" key="11">
    <source>
        <dbReference type="ARBA" id="ARBA00023002"/>
    </source>
</evidence>
<evidence type="ECO:0000256" key="4">
    <source>
        <dbReference type="ARBA" id="ARBA00011748"/>
    </source>
</evidence>
<keyword evidence="12 14" id="KW-0408">Iron</keyword>
<evidence type="ECO:0000256" key="13">
    <source>
        <dbReference type="ARBA" id="ARBA00023136"/>
    </source>
</evidence>
<reference evidence="16 17" key="2">
    <citation type="journal article" date="2017" name="Genome Biol.">
        <title>New reference genome sequences of hot pepper reveal the massive evolution of plant disease-resistance genes by retroduplication.</title>
        <authorList>
            <person name="Kim S."/>
            <person name="Park J."/>
            <person name="Yeom S.I."/>
            <person name="Kim Y.M."/>
            <person name="Seo E."/>
            <person name="Kim K.T."/>
            <person name="Kim M.S."/>
            <person name="Lee J.M."/>
            <person name="Cheong K."/>
            <person name="Shin H.S."/>
            <person name="Kim S.B."/>
            <person name="Han K."/>
            <person name="Lee J."/>
            <person name="Park M."/>
            <person name="Lee H.A."/>
            <person name="Lee H.Y."/>
            <person name="Lee Y."/>
            <person name="Oh S."/>
            <person name="Lee J.H."/>
            <person name="Choi E."/>
            <person name="Choi E."/>
            <person name="Lee S.E."/>
            <person name="Jeon J."/>
            <person name="Kim H."/>
            <person name="Choi G."/>
            <person name="Song H."/>
            <person name="Lee J."/>
            <person name="Lee S.C."/>
            <person name="Kwon J.K."/>
            <person name="Lee H.Y."/>
            <person name="Koo N."/>
            <person name="Hong Y."/>
            <person name="Kim R.W."/>
            <person name="Kang W.H."/>
            <person name="Huh J.H."/>
            <person name="Kang B.C."/>
            <person name="Yang T.J."/>
            <person name="Lee Y.H."/>
            <person name="Bennetzen J.L."/>
            <person name="Choi D."/>
        </authorList>
    </citation>
    <scope>NUCLEOTIDE SEQUENCE [LARGE SCALE GENOMIC DNA]</scope>
    <source>
        <strain evidence="17">cv. CM334</strain>
    </source>
</reference>
<comment type="similarity">
    <text evidence="3 14">Belongs to the alternative oxidase family.</text>
</comment>
<gene>
    <name evidence="16" type="ORF">T459_23603</name>
</gene>
<evidence type="ECO:0000256" key="10">
    <source>
        <dbReference type="ARBA" id="ARBA00022989"/>
    </source>
</evidence>
<evidence type="ECO:0000256" key="5">
    <source>
        <dbReference type="ARBA" id="ARBA00022448"/>
    </source>
</evidence>
<dbReference type="GO" id="GO:0010230">
    <property type="term" value="P:alternative respiration"/>
    <property type="evidence" value="ECO:0000318"/>
    <property type="project" value="GO_Central"/>
</dbReference>
<dbReference type="GO" id="GO:0005739">
    <property type="term" value="C:mitochondrion"/>
    <property type="evidence" value="ECO:0000318"/>
    <property type="project" value="GO_Central"/>
</dbReference>
<dbReference type="CDD" id="cd01053">
    <property type="entry name" value="AOX"/>
    <property type="match status" value="1"/>
</dbReference>
<accession>A0A2G2YSS4</accession>
<evidence type="ECO:0000256" key="9">
    <source>
        <dbReference type="ARBA" id="ARBA00022982"/>
    </source>
</evidence>
<evidence type="ECO:0000256" key="3">
    <source>
        <dbReference type="ARBA" id="ARBA00008388"/>
    </source>
</evidence>
<dbReference type="GO" id="GO:0106292">
    <property type="term" value="F:superoxide-generating NADPH oxidase activity"/>
    <property type="evidence" value="ECO:0007669"/>
    <property type="project" value="UniProtKB-ARBA"/>
</dbReference>
<keyword evidence="5" id="KW-0813">Transport</keyword>
<keyword evidence="8 14" id="KW-0479">Metal-binding</keyword>
<sequence length="253" mass="28595">MMLETVAAVPGMVGGILLHCKLLRRLEQSGGCIKALLEEAENKRMHLMTFMEVAKTKWYERALVFAVQGVFFNAYFVTYILSPKLAHQIVGYLKEEAIHSYTEFLKELGNGNIENVPAPAIAIDYWGLPKKSTLRDIVVYVRADEAHHRDVNYFVSDSYFQGQQLMDSPAPLGFCFFPQLQDQGIHVEVASVQCNKESVSAFCRYKDQLLTCDHDTPAKRSARMDIMYAFLSVVYTLDIFGALYMLPETPSVG</sequence>
<keyword evidence="17" id="KW-1185">Reference proteome</keyword>